<feature type="binding site" evidence="17">
    <location>
        <begin position="92"/>
        <end position="93"/>
    </location>
    <ligand>
        <name>ATP</name>
        <dbReference type="ChEBI" id="CHEBI:30616"/>
    </ligand>
</feature>
<accession>A0A0L0QPN7</accession>
<evidence type="ECO:0000256" key="2">
    <source>
        <dbReference type="ARBA" id="ARBA00005967"/>
    </source>
</evidence>
<feature type="binding site" evidence="17">
    <location>
        <position position="14"/>
    </location>
    <ligand>
        <name>ATP</name>
        <dbReference type="ChEBI" id="CHEBI:30616"/>
    </ligand>
</feature>
<dbReference type="PANTHER" id="PTHR34299:SF1">
    <property type="entry name" value="DIACYLGLYCEROL KINASE"/>
    <property type="match status" value="1"/>
</dbReference>
<comment type="caution">
    <text evidence="20">The sequence shown here is derived from an EMBL/GenBank/DDBJ whole genome shotgun (WGS) entry which is preliminary data.</text>
</comment>
<feature type="binding site" evidence="18">
    <location>
        <position position="74"/>
    </location>
    <ligand>
        <name>a divalent metal cation</name>
        <dbReference type="ChEBI" id="CHEBI:60240"/>
    </ligand>
</feature>
<feature type="binding site" evidence="17">
    <location>
        <position position="74"/>
    </location>
    <ligand>
        <name>ATP</name>
        <dbReference type="ChEBI" id="CHEBI:30616"/>
    </ligand>
</feature>
<feature type="active site" description="Proton acceptor" evidence="15">
    <location>
        <position position="67"/>
    </location>
</feature>
<evidence type="ECO:0000256" key="17">
    <source>
        <dbReference type="PIRSR" id="PIRSR600829-3"/>
    </source>
</evidence>
<keyword evidence="7 17" id="KW-0547">Nucleotide-binding</keyword>
<proteinExistence type="inferred from homology"/>
<evidence type="ECO:0000256" key="8">
    <source>
        <dbReference type="ARBA" id="ARBA00022777"/>
    </source>
</evidence>
<keyword evidence="4" id="KW-0444">Lipid biosynthesis</keyword>
<keyword evidence="10 19" id="KW-1133">Transmembrane helix</keyword>
<evidence type="ECO:0000256" key="1">
    <source>
        <dbReference type="ARBA" id="ARBA00004651"/>
    </source>
</evidence>
<evidence type="ECO:0000256" key="19">
    <source>
        <dbReference type="SAM" id="Phobius"/>
    </source>
</evidence>
<evidence type="ECO:0000256" key="14">
    <source>
        <dbReference type="ARBA" id="ARBA00023264"/>
    </source>
</evidence>
<feature type="binding site" evidence="16">
    <location>
        <position position="67"/>
    </location>
    <ligand>
        <name>substrate</name>
    </ligand>
</feature>
<evidence type="ECO:0000256" key="12">
    <source>
        <dbReference type="ARBA" id="ARBA00023136"/>
    </source>
</evidence>
<dbReference type="GO" id="GO:0016301">
    <property type="term" value="F:kinase activity"/>
    <property type="evidence" value="ECO:0007669"/>
    <property type="project" value="UniProtKB-KW"/>
</dbReference>
<dbReference type="CDD" id="cd14265">
    <property type="entry name" value="UDPK_IM_like"/>
    <property type="match status" value="1"/>
</dbReference>
<evidence type="ECO:0000256" key="11">
    <source>
        <dbReference type="ARBA" id="ARBA00023098"/>
    </source>
</evidence>
<keyword evidence="14" id="KW-1208">Phospholipid metabolism</keyword>
<evidence type="ECO:0000256" key="18">
    <source>
        <dbReference type="PIRSR" id="PIRSR600829-4"/>
    </source>
</evidence>
<keyword evidence="11" id="KW-0443">Lipid metabolism</keyword>
<feature type="binding site" evidence="17">
    <location>
        <position position="26"/>
    </location>
    <ligand>
        <name>ATP</name>
        <dbReference type="ChEBI" id="CHEBI:30616"/>
    </ligand>
</feature>
<dbReference type="PANTHER" id="PTHR34299">
    <property type="entry name" value="DIACYLGLYCEROL KINASE"/>
    <property type="match status" value="1"/>
</dbReference>
<gene>
    <name evidence="20" type="ORF">AFK71_19385</name>
</gene>
<feature type="binding site" evidence="18">
    <location>
        <position position="26"/>
    </location>
    <ligand>
        <name>a divalent metal cation</name>
        <dbReference type="ChEBI" id="CHEBI:60240"/>
    </ligand>
</feature>
<keyword evidence="3" id="KW-1003">Cell membrane</keyword>
<dbReference type="InterPro" id="IPR033717">
    <property type="entry name" value="UDPK"/>
</dbReference>
<evidence type="ECO:0000256" key="13">
    <source>
        <dbReference type="ARBA" id="ARBA00023209"/>
    </source>
</evidence>
<comment type="similarity">
    <text evidence="2">Belongs to the bacterial diacylglycerol kinase family.</text>
</comment>
<evidence type="ECO:0000313" key="21">
    <source>
        <dbReference type="Proteomes" id="UP000036780"/>
    </source>
</evidence>
<evidence type="ECO:0000256" key="10">
    <source>
        <dbReference type="ARBA" id="ARBA00022989"/>
    </source>
</evidence>
<keyword evidence="6 19" id="KW-0812">Transmembrane</keyword>
<evidence type="ECO:0000256" key="9">
    <source>
        <dbReference type="ARBA" id="ARBA00022840"/>
    </source>
</evidence>
<dbReference type="GO" id="GO:0046872">
    <property type="term" value="F:metal ion binding"/>
    <property type="evidence" value="ECO:0007669"/>
    <property type="project" value="UniProtKB-KW"/>
</dbReference>
<dbReference type="EMBL" id="LGTO01000007">
    <property type="protein sequence ID" value="KNE20524.1"/>
    <property type="molecule type" value="Genomic_DNA"/>
</dbReference>
<protein>
    <recommendedName>
        <fullName evidence="22">Diacylglycerol kinase</fullName>
    </recommendedName>
</protein>
<keyword evidence="21" id="KW-1185">Reference proteome</keyword>
<keyword evidence="9 17" id="KW-0067">ATP-binding</keyword>
<evidence type="ECO:0000313" key="20">
    <source>
        <dbReference type="EMBL" id="KNE20524.1"/>
    </source>
</evidence>
<dbReference type="GO" id="GO:0005524">
    <property type="term" value="F:ATP binding"/>
    <property type="evidence" value="ECO:0007669"/>
    <property type="project" value="UniProtKB-KW"/>
</dbReference>
<feature type="transmembrane region" description="Helical" evidence="19">
    <location>
        <begin position="29"/>
        <end position="47"/>
    </location>
</feature>
<feature type="transmembrane region" description="Helical" evidence="19">
    <location>
        <begin position="94"/>
        <end position="115"/>
    </location>
</feature>
<name>A0A0L0QPN7_VIRPA</name>
<keyword evidence="18" id="KW-0460">Magnesium</keyword>
<dbReference type="PATRIC" id="fig|1473.5.peg.2617"/>
<evidence type="ECO:0000256" key="6">
    <source>
        <dbReference type="ARBA" id="ARBA00022692"/>
    </source>
</evidence>
<keyword evidence="8" id="KW-0418">Kinase</keyword>
<dbReference type="InterPro" id="IPR000829">
    <property type="entry name" value="DAGK"/>
</dbReference>
<dbReference type="OrthoDB" id="9789934at2"/>
<evidence type="ECO:0008006" key="22">
    <source>
        <dbReference type="Google" id="ProtNLM"/>
    </source>
</evidence>
<dbReference type="Gene3D" id="1.10.287.3610">
    <property type="match status" value="1"/>
</dbReference>
<evidence type="ECO:0000256" key="5">
    <source>
        <dbReference type="ARBA" id="ARBA00022679"/>
    </source>
</evidence>
<keyword evidence="12 19" id="KW-0472">Membrane</keyword>
<dbReference type="GO" id="GO:0005886">
    <property type="term" value="C:plasma membrane"/>
    <property type="evidence" value="ECO:0007669"/>
    <property type="project" value="UniProtKB-SubCell"/>
</dbReference>
<evidence type="ECO:0000256" key="3">
    <source>
        <dbReference type="ARBA" id="ARBA00022475"/>
    </source>
</evidence>
<reference evidence="21" key="1">
    <citation type="submission" date="2015-07" db="EMBL/GenBank/DDBJ databases">
        <title>Fjat-10053 dsm26.</title>
        <authorList>
            <person name="Liu B."/>
            <person name="Wang J."/>
            <person name="Zhu Y."/>
            <person name="Liu G."/>
            <person name="Chen Q."/>
            <person name="Chen Z."/>
            <person name="Lan J."/>
            <person name="Che J."/>
            <person name="Ge C."/>
            <person name="Shi H."/>
            <person name="Pan Z."/>
            <person name="Liu X."/>
        </authorList>
    </citation>
    <scope>NUCLEOTIDE SEQUENCE [LARGE SCALE GENOMIC DNA]</scope>
    <source>
        <strain evidence="21">DSM 26</strain>
    </source>
</reference>
<evidence type="ECO:0000256" key="15">
    <source>
        <dbReference type="PIRSR" id="PIRSR600829-1"/>
    </source>
</evidence>
<evidence type="ECO:0000256" key="4">
    <source>
        <dbReference type="ARBA" id="ARBA00022516"/>
    </source>
</evidence>
<dbReference type="AlphaFoldDB" id="A0A0L0QPN7"/>
<feature type="binding site" evidence="17">
    <location>
        <begin position="83"/>
        <end position="85"/>
    </location>
    <ligand>
        <name>ATP</name>
        <dbReference type="ChEBI" id="CHEBI:30616"/>
    </ligand>
</feature>
<keyword evidence="5" id="KW-0808">Transferase</keyword>
<evidence type="ECO:0000256" key="7">
    <source>
        <dbReference type="ARBA" id="ARBA00022741"/>
    </source>
</evidence>
<keyword evidence="13" id="KW-0594">Phospholipid biosynthesis</keyword>
<feature type="transmembrane region" description="Helical" evidence="19">
    <location>
        <begin position="53"/>
        <end position="73"/>
    </location>
</feature>
<comment type="cofactor">
    <cofactor evidence="18">
        <name>Mg(2+)</name>
        <dbReference type="ChEBI" id="CHEBI:18420"/>
    </cofactor>
    <text evidence="18">Mn(2+), Zn(2+), Cd(2+) and Co(2+) support activity to lesser extents.</text>
</comment>
<keyword evidence="18" id="KW-0479">Metal-binding</keyword>
<dbReference type="Proteomes" id="UP000036780">
    <property type="component" value="Unassembled WGS sequence"/>
</dbReference>
<evidence type="ECO:0000256" key="16">
    <source>
        <dbReference type="PIRSR" id="PIRSR600829-2"/>
    </source>
</evidence>
<dbReference type="InterPro" id="IPR036945">
    <property type="entry name" value="DAGK_sf"/>
</dbReference>
<sequence>MELKDKKPVIGFSYAWQGIRFVIKSERNFRIHLVAAILVFIAGWILQISLMEWIIIVILIGMVLITEMLNTVVEQMIDYIKPELHPAAKQIKDIAAGAVLIAAMVAAIIGCLVFIPKIVPLM</sequence>
<organism evidence="20 21">
    <name type="scientific">Virgibacillus pantothenticus</name>
    <dbReference type="NCBI Taxonomy" id="1473"/>
    <lineage>
        <taxon>Bacteria</taxon>
        <taxon>Bacillati</taxon>
        <taxon>Bacillota</taxon>
        <taxon>Bacilli</taxon>
        <taxon>Bacillales</taxon>
        <taxon>Bacillaceae</taxon>
        <taxon>Virgibacillus</taxon>
    </lineage>
</organism>
<dbReference type="GO" id="GO:0008654">
    <property type="term" value="P:phospholipid biosynthetic process"/>
    <property type="evidence" value="ECO:0007669"/>
    <property type="project" value="UniProtKB-KW"/>
</dbReference>
<comment type="subcellular location">
    <subcellularLocation>
        <location evidence="1">Cell membrane</location>
        <topology evidence="1">Multi-pass membrane protein</topology>
    </subcellularLocation>
</comment>
<dbReference type="Pfam" id="PF01219">
    <property type="entry name" value="DAGK_prokar"/>
    <property type="match status" value="1"/>
</dbReference>